<organism evidence="2 3">
    <name type="scientific">Pseudonocardia asaccharolytica DSM 44247 = NBRC 16224</name>
    <dbReference type="NCBI Taxonomy" id="1123024"/>
    <lineage>
        <taxon>Bacteria</taxon>
        <taxon>Bacillati</taxon>
        <taxon>Actinomycetota</taxon>
        <taxon>Actinomycetes</taxon>
        <taxon>Pseudonocardiales</taxon>
        <taxon>Pseudonocardiaceae</taxon>
        <taxon>Pseudonocardia</taxon>
    </lineage>
</organism>
<dbReference type="Gene3D" id="1.10.8.1060">
    <property type="entry name" value="Corynebacterium glutamicum thioredoxin-dependent arsenate reductase, N-terminal domain"/>
    <property type="match status" value="1"/>
</dbReference>
<protein>
    <submittedName>
        <fullName evidence="2">Uncharacterized protein</fullName>
    </submittedName>
</protein>
<accession>A0A511D7B5</accession>
<dbReference type="EMBL" id="BJVI01000086">
    <property type="protein sequence ID" value="GEL20705.1"/>
    <property type="molecule type" value="Genomic_DNA"/>
</dbReference>
<evidence type="ECO:0000313" key="3">
    <source>
        <dbReference type="Proteomes" id="UP000321328"/>
    </source>
</evidence>
<sequence length="104" mass="11284">MSPSNVWLQPHSDGPVRADPTSSPSALRDIEPGDDHLSLADATERLMAEFGSRLDLALISRVVLDCRHDLQSEPPGALPELVERLARRRILRVLEADADPGAGP</sequence>
<comment type="caution">
    <text evidence="2">The sequence shown here is derived from an EMBL/GenBank/DDBJ whole genome shotgun (WGS) entry which is preliminary data.</text>
</comment>
<keyword evidence="3" id="KW-1185">Reference proteome</keyword>
<dbReference type="AlphaFoldDB" id="A0A511D7B5"/>
<proteinExistence type="predicted"/>
<dbReference type="Proteomes" id="UP000321328">
    <property type="component" value="Unassembled WGS sequence"/>
</dbReference>
<evidence type="ECO:0000256" key="1">
    <source>
        <dbReference type="SAM" id="MobiDB-lite"/>
    </source>
</evidence>
<reference evidence="2 3" key="1">
    <citation type="submission" date="2019-07" db="EMBL/GenBank/DDBJ databases">
        <title>Whole genome shotgun sequence of Pseudonocardia asaccharolytica NBRC 16224.</title>
        <authorList>
            <person name="Hosoyama A."/>
            <person name="Uohara A."/>
            <person name="Ohji S."/>
            <person name="Ichikawa N."/>
        </authorList>
    </citation>
    <scope>NUCLEOTIDE SEQUENCE [LARGE SCALE GENOMIC DNA]</scope>
    <source>
        <strain evidence="2 3">NBRC 16224</strain>
    </source>
</reference>
<feature type="region of interest" description="Disordered" evidence="1">
    <location>
        <begin position="1"/>
        <end position="34"/>
    </location>
</feature>
<dbReference type="OrthoDB" id="4559189at2"/>
<evidence type="ECO:0000313" key="2">
    <source>
        <dbReference type="EMBL" id="GEL20705.1"/>
    </source>
</evidence>
<gene>
    <name evidence="2" type="ORF">PA7_45420</name>
</gene>
<name>A0A511D7B5_9PSEU</name>
<dbReference type="RefSeq" id="WP_037057724.1">
    <property type="nucleotide sequence ID" value="NZ_AUII01000024.1"/>
</dbReference>